<dbReference type="GO" id="GO:0007178">
    <property type="term" value="P:cell surface receptor protein serine/threonine kinase signaling pathway"/>
    <property type="evidence" value="ECO:0007669"/>
    <property type="project" value="TreeGrafter"/>
</dbReference>
<keyword evidence="8" id="KW-0391">Immunity</keyword>
<dbReference type="SMART" id="SM01284">
    <property type="entry name" value="ECSIT_Cterm"/>
    <property type="match status" value="1"/>
</dbReference>
<comment type="similarity">
    <text evidence="4">Belongs to the ECSIT family.</text>
</comment>
<sequence>MMSSLRFARFAKEFMNYGVRKRSSLLSCPVSKRFCSSAPKPSDNDSKIVTKTLNSGVTKVIELAEKPIQSKQVAKSVPSTHVVKFEQAMSQGKTRENFIEVLEAFTKDNQPRRGHMELLKTSLEYMEKFGLEGDLEAYNAMLNVFPRERFKNRTLFDAIWPKMHPQVDLALEILTKMEENVIKPSLETYDLCEEIYGRASQPVQKCRRLAFWLTKLEEMFPHPLPHVLPEDEVELSKLALERMTKDPIPILIYQEGNEEKGIDFIVGSQTLNQRSILESYDAEKPVYVEGPHFVWIRRLKRHFYTLRSHGCEGKEEEDLEDGEGAVLAVCMTNTSCSQETLQQWISRLQDQTPNLANIKVIFNLHTTEQGHL</sequence>
<evidence type="ECO:0000259" key="12">
    <source>
        <dbReference type="SMART" id="SM01284"/>
    </source>
</evidence>
<keyword evidence="11" id="KW-0539">Nucleus</keyword>
<dbReference type="OrthoDB" id="10064298at2759"/>
<evidence type="ECO:0000256" key="9">
    <source>
        <dbReference type="ARBA" id="ARBA00022946"/>
    </source>
</evidence>
<evidence type="ECO:0000256" key="7">
    <source>
        <dbReference type="ARBA" id="ARBA00022588"/>
    </source>
</evidence>
<dbReference type="AlphaFoldDB" id="A0A6P8HQ22"/>
<dbReference type="GO" id="GO:0005739">
    <property type="term" value="C:mitochondrion"/>
    <property type="evidence" value="ECO:0007669"/>
    <property type="project" value="UniProtKB-SubCell"/>
</dbReference>
<gene>
    <name evidence="14" type="primary">LOC116294275</name>
</gene>
<evidence type="ECO:0000313" key="14">
    <source>
        <dbReference type="RefSeq" id="XP_031557696.1"/>
    </source>
</evidence>
<evidence type="ECO:0000256" key="6">
    <source>
        <dbReference type="ARBA" id="ARBA00022490"/>
    </source>
</evidence>
<reference evidence="14" key="1">
    <citation type="submission" date="2025-08" db="UniProtKB">
        <authorList>
            <consortium name="RefSeq"/>
        </authorList>
    </citation>
    <scope>IDENTIFICATION</scope>
    <source>
        <tissue evidence="14">Tentacle</tissue>
    </source>
</reference>
<dbReference type="GO" id="GO:0005634">
    <property type="term" value="C:nucleus"/>
    <property type="evidence" value="ECO:0007669"/>
    <property type="project" value="UniProtKB-SubCell"/>
</dbReference>
<dbReference type="FunCoup" id="A0A6P8HQ22">
    <property type="interactions" value="2200"/>
</dbReference>
<keyword evidence="10" id="KW-0496">Mitochondrion</keyword>
<dbReference type="GO" id="GO:0045087">
    <property type="term" value="P:innate immune response"/>
    <property type="evidence" value="ECO:0007669"/>
    <property type="project" value="UniProtKB-KW"/>
</dbReference>
<dbReference type="Pfam" id="PF06239">
    <property type="entry name" value="ECSIT_N"/>
    <property type="match status" value="1"/>
</dbReference>
<keyword evidence="7" id="KW-0399">Innate immunity</keyword>
<evidence type="ECO:0000256" key="4">
    <source>
        <dbReference type="ARBA" id="ARBA00007674"/>
    </source>
</evidence>
<dbReference type="Pfam" id="PF14784">
    <property type="entry name" value="ECSIT_C"/>
    <property type="match status" value="2"/>
</dbReference>
<keyword evidence="9" id="KW-0809">Transit peptide</keyword>
<dbReference type="Proteomes" id="UP000515163">
    <property type="component" value="Unplaced"/>
</dbReference>
<comment type="subcellular location">
    <subcellularLocation>
        <location evidence="3">Cytoplasm</location>
    </subcellularLocation>
    <subcellularLocation>
        <location evidence="2">Mitochondrion</location>
    </subcellularLocation>
    <subcellularLocation>
        <location evidence="1">Nucleus</location>
    </subcellularLocation>
</comment>
<protein>
    <recommendedName>
        <fullName evidence="5">Evolutionarily conserved signaling intermediate in Toll pathway, mitochondrial</fullName>
    </recommendedName>
</protein>
<dbReference type="PANTHER" id="PTHR13113:SF1">
    <property type="entry name" value="EVOLUTIONARILY CONSERVED SIGNALING INTERMEDIATE IN TOLL PATHWAY, MITOCHONDRIAL"/>
    <property type="match status" value="1"/>
</dbReference>
<organism evidence="13 14">
    <name type="scientific">Actinia tenebrosa</name>
    <name type="common">Australian red waratah sea anemone</name>
    <dbReference type="NCBI Taxonomy" id="6105"/>
    <lineage>
        <taxon>Eukaryota</taxon>
        <taxon>Metazoa</taxon>
        <taxon>Cnidaria</taxon>
        <taxon>Anthozoa</taxon>
        <taxon>Hexacorallia</taxon>
        <taxon>Actiniaria</taxon>
        <taxon>Actiniidae</taxon>
        <taxon>Actinia</taxon>
    </lineage>
</organism>
<evidence type="ECO:0000256" key="5">
    <source>
        <dbReference type="ARBA" id="ARBA00019998"/>
    </source>
</evidence>
<dbReference type="InterPro" id="IPR046448">
    <property type="entry name" value="ECSIT_N"/>
</dbReference>
<dbReference type="PANTHER" id="PTHR13113">
    <property type="entry name" value="ECSIT EVOLUTIONARILY CONSERVED SIGNALING INTERMEDIATE IN TOLL PATHWAYS"/>
    <property type="match status" value="1"/>
</dbReference>
<dbReference type="InParanoid" id="A0A6P8HQ22"/>
<dbReference type="Gene3D" id="1.25.40.10">
    <property type="entry name" value="Tetratricopeptide repeat domain"/>
    <property type="match status" value="1"/>
</dbReference>
<evidence type="ECO:0000256" key="1">
    <source>
        <dbReference type="ARBA" id="ARBA00004123"/>
    </source>
</evidence>
<name>A0A6P8HQ22_ACTTE</name>
<evidence type="ECO:0000256" key="8">
    <source>
        <dbReference type="ARBA" id="ARBA00022859"/>
    </source>
</evidence>
<evidence type="ECO:0000256" key="10">
    <source>
        <dbReference type="ARBA" id="ARBA00023128"/>
    </source>
</evidence>
<feature type="domain" description="ECSIT C-terminal" evidence="12">
    <location>
        <begin position="270"/>
        <end position="365"/>
    </location>
</feature>
<keyword evidence="6" id="KW-0963">Cytoplasm</keyword>
<dbReference type="RefSeq" id="XP_031557696.1">
    <property type="nucleotide sequence ID" value="XM_031701836.1"/>
</dbReference>
<evidence type="ECO:0000256" key="3">
    <source>
        <dbReference type="ARBA" id="ARBA00004496"/>
    </source>
</evidence>
<evidence type="ECO:0000256" key="2">
    <source>
        <dbReference type="ARBA" id="ARBA00004173"/>
    </source>
</evidence>
<evidence type="ECO:0000256" key="11">
    <source>
        <dbReference type="ARBA" id="ARBA00023242"/>
    </source>
</evidence>
<dbReference type="InterPro" id="IPR011990">
    <property type="entry name" value="TPR-like_helical_dom_sf"/>
</dbReference>
<evidence type="ECO:0000313" key="13">
    <source>
        <dbReference type="Proteomes" id="UP000515163"/>
    </source>
</evidence>
<dbReference type="GeneID" id="116294275"/>
<accession>A0A6P8HQ22</accession>
<dbReference type="KEGG" id="aten:116294275"/>
<dbReference type="InterPro" id="IPR029342">
    <property type="entry name" value="ECIST_C"/>
</dbReference>
<keyword evidence="13" id="KW-1185">Reference proteome</keyword>
<dbReference type="InterPro" id="IPR010418">
    <property type="entry name" value="ECSIT"/>
</dbReference>
<proteinExistence type="inferred from homology"/>